<dbReference type="EMBL" id="QXIR01000006">
    <property type="protein sequence ID" value="RIW36056.1"/>
    <property type="molecule type" value="Genomic_DNA"/>
</dbReference>
<reference evidence="2 3" key="1">
    <citation type="submission" date="2018-09" db="EMBL/GenBank/DDBJ databases">
        <title>Bacillus saliacetes sp. nov., isolated from Thai shrimp paste (Ka-pi).</title>
        <authorList>
            <person name="Daroonpunt R."/>
            <person name="Tanasupawat S."/>
            <person name="Yiamsombut S."/>
        </authorList>
    </citation>
    <scope>NUCLEOTIDE SEQUENCE [LARGE SCALE GENOMIC DNA]</scope>
    <source>
        <strain evidence="2 3">SKP7-4</strain>
    </source>
</reference>
<proteinExistence type="predicted"/>
<feature type="domain" description="Glycosyl transferase family 1" evidence="1">
    <location>
        <begin position="175"/>
        <end position="326"/>
    </location>
</feature>
<dbReference type="OrthoDB" id="9813638at2"/>
<dbReference type="PANTHER" id="PTHR12526">
    <property type="entry name" value="GLYCOSYLTRANSFERASE"/>
    <property type="match status" value="1"/>
</dbReference>
<dbReference type="Pfam" id="PF00534">
    <property type="entry name" value="Glycos_transf_1"/>
    <property type="match status" value="1"/>
</dbReference>
<dbReference type="Gene3D" id="3.40.50.2000">
    <property type="entry name" value="Glycogen Phosphorylase B"/>
    <property type="match status" value="2"/>
</dbReference>
<dbReference type="InterPro" id="IPR001296">
    <property type="entry name" value="Glyco_trans_1"/>
</dbReference>
<dbReference type="SUPFAM" id="SSF53756">
    <property type="entry name" value="UDP-Glycosyltransferase/glycogen phosphorylase"/>
    <property type="match status" value="1"/>
</dbReference>
<name>A0A3A1R2V6_9BACI</name>
<sequence>MNILYISKLTGNMWAGPNNSVPAQISAQSKVDKVFWYNINHVTKDSWKELGFYNNLDDFPQKKIDALPYPFNKPDLVVFEGVYEFPFCSLVFEVWKKKIPYIIIPRSALTKHAQLNNRVKKNIGNLLFFNKFLNRAKSIHYLTEKEYLDSGDKWNPNYIVIPNGIEYKKNVKVSKAKQKLNGIYIGRIEIYQKGLDLLIEACAMIQDELRRANCSINLFGPNRNNSRENLQKRIETKGIKDLIFINEGVFGEEKEKIQIEADFFIMTSRFEGHPMGLIEALSYGLPSLVTTGTNLTDEIAKYDAGWTAETNTEGIVSALQNLLSTQMHLVDKGHNALELSKQYNWDSIAIITSNKYKDLINF</sequence>
<dbReference type="PANTHER" id="PTHR12526:SF630">
    <property type="entry name" value="GLYCOSYLTRANSFERASE"/>
    <property type="match status" value="1"/>
</dbReference>
<evidence type="ECO:0000313" key="2">
    <source>
        <dbReference type="EMBL" id="RIW36056.1"/>
    </source>
</evidence>
<keyword evidence="2" id="KW-0808">Transferase</keyword>
<comment type="caution">
    <text evidence="2">The sequence shown here is derived from an EMBL/GenBank/DDBJ whole genome shotgun (WGS) entry which is preliminary data.</text>
</comment>
<accession>A0A3A1R2V6</accession>
<evidence type="ECO:0000313" key="3">
    <source>
        <dbReference type="Proteomes" id="UP000265801"/>
    </source>
</evidence>
<keyword evidence="3" id="KW-1185">Reference proteome</keyword>
<evidence type="ECO:0000259" key="1">
    <source>
        <dbReference type="Pfam" id="PF00534"/>
    </source>
</evidence>
<protein>
    <submittedName>
        <fullName evidence="2">Glycosyltransferase</fullName>
    </submittedName>
</protein>
<dbReference type="AlphaFoldDB" id="A0A3A1R2V6"/>
<dbReference type="Proteomes" id="UP000265801">
    <property type="component" value="Unassembled WGS sequence"/>
</dbReference>
<gene>
    <name evidence="2" type="ORF">D3H55_06240</name>
</gene>
<organism evidence="2 3">
    <name type="scientific">Bacillus salacetis</name>
    <dbReference type="NCBI Taxonomy" id="2315464"/>
    <lineage>
        <taxon>Bacteria</taxon>
        <taxon>Bacillati</taxon>
        <taxon>Bacillota</taxon>
        <taxon>Bacilli</taxon>
        <taxon>Bacillales</taxon>
        <taxon>Bacillaceae</taxon>
        <taxon>Bacillus</taxon>
    </lineage>
</organism>
<dbReference type="GO" id="GO:0016740">
    <property type="term" value="F:transferase activity"/>
    <property type="evidence" value="ECO:0007669"/>
    <property type="project" value="UniProtKB-KW"/>
</dbReference>
<dbReference type="RefSeq" id="WP_119546060.1">
    <property type="nucleotide sequence ID" value="NZ_QXIR01000006.1"/>
</dbReference>